<organism evidence="1 2">
    <name type="scientific">Novipirellula herctigrandis</name>
    <dbReference type="NCBI Taxonomy" id="2527986"/>
    <lineage>
        <taxon>Bacteria</taxon>
        <taxon>Pseudomonadati</taxon>
        <taxon>Planctomycetota</taxon>
        <taxon>Planctomycetia</taxon>
        <taxon>Pirellulales</taxon>
        <taxon>Pirellulaceae</taxon>
        <taxon>Novipirellula</taxon>
    </lineage>
</organism>
<proteinExistence type="predicted"/>
<accession>A0A5C5Z7Q7</accession>
<dbReference type="RefSeq" id="WP_146399635.1">
    <property type="nucleotide sequence ID" value="NZ_SJPJ01000001.1"/>
</dbReference>
<comment type="caution">
    <text evidence="1">The sequence shown here is derived from an EMBL/GenBank/DDBJ whole genome shotgun (WGS) entry which is preliminary data.</text>
</comment>
<reference evidence="1 2" key="1">
    <citation type="submission" date="2019-02" db="EMBL/GenBank/DDBJ databases">
        <title>Deep-cultivation of Planctomycetes and their phenomic and genomic characterization uncovers novel biology.</title>
        <authorList>
            <person name="Wiegand S."/>
            <person name="Jogler M."/>
            <person name="Boedeker C."/>
            <person name="Pinto D."/>
            <person name="Vollmers J."/>
            <person name="Rivas-Marin E."/>
            <person name="Kohn T."/>
            <person name="Peeters S.H."/>
            <person name="Heuer A."/>
            <person name="Rast P."/>
            <person name="Oberbeckmann S."/>
            <person name="Bunk B."/>
            <person name="Jeske O."/>
            <person name="Meyerdierks A."/>
            <person name="Storesund J.E."/>
            <person name="Kallscheuer N."/>
            <person name="Luecker S."/>
            <person name="Lage O.M."/>
            <person name="Pohl T."/>
            <person name="Merkel B.J."/>
            <person name="Hornburger P."/>
            <person name="Mueller R.-W."/>
            <person name="Bruemmer F."/>
            <person name="Labrenz M."/>
            <person name="Spormann A.M."/>
            <person name="Op Den Camp H."/>
            <person name="Overmann J."/>
            <person name="Amann R."/>
            <person name="Jetten M.S.M."/>
            <person name="Mascher T."/>
            <person name="Medema M.H."/>
            <person name="Devos D.P."/>
            <person name="Kaster A.-K."/>
            <person name="Ovreas L."/>
            <person name="Rohde M."/>
            <person name="Galperin M.Y."/>
            <person name="Jogler C."/>
        </authorList>
    </citation>
    <scope>NUCLEOTIDE SEQUENCE [LARGE SCALE GENOMIC DNA]</scope>
    <source>
        <strain evidence="1 2">CA13</strain>
    </source>
</reference>
<sequence>MNQGDDTKSRETARPLKTLVPVIAVLCFGLAGCKSTIGVLPSWVMPVFASNGEISTEVSDPSSPGVPPQSYAEMAKVKEEDLATIFGLPATSVSSEMGNGNEPVVQVAAEEFKKSEEPVPGPDSLFSASR</sequence>
<dbReference type="AlphaFoldDB" id="A0A5C5Z7Q7"/>
<evidence type="ECO:0000313" key="1">
    <source>
        <dbReference type="EMBL" id="TWT82861.1"/>
    </source>
</evidence>
<keyword evidence="2" id="KW-1185">Reference proteome</keyword>
<dbReference type="OrthoDB" id="9910349at2"/>
<dbReference type="Proteomes" id="UP000315010">
    <property type="component" value="Unassembled WGS sequence"/>
</dbReference>
<name>A0A5C5Z7Q7_9BACT</name>
<protein>
    <submittedName>
        <fullName evidence="1">Uncharacterized protein</fullName>
    </submittedName>
</protein>
<evidence type="ECO:0000313" key="2">
    <source>
        <dbReference type="Proteomes" id="UP000315010"/>
    </source>
</evidence>
<dbReference type="EMBL" id="SJPJ01000001">
    <property type="protein sequence ID" value="TWT82861.1"/>
    <property type="molecule type" value="Genomic_DNA"/>
</dbReference>
<gene>
    <name evidence="1" type="ORF">CA13_43240</name>
</gene>